<sequence>MWIRGVLEVTALHNPVKMELEKEKEEKVDLPIVPIKNTADYQRMKLQRLMANPDKPVMIPHRPKDKSLQLLQIL</sequence>
<dbReference type="EMBL" id="LJIJ01000597">
    <property type="protein sequence ID" value="ODM95977.1"/>
    <property type="molecule type" value="Genomic_DNA"/>
</dbReference>
<dbReference type="OrthoDB" id="10067079at2759"/>
<reference evidence="1 2" key="1">
    <citation type="journal article" date="2016" name="Genome Biol. Evol.">
        <title>Gene Family Evolution Reflects Adaptation to Soil Environmental Stressors in the Genome of the Collembolan Orchesella cincta.</title>
        <authorList>
            <person name="Faddeeva-Vakhrusheva A."/>
            <person name="Derks M.F."/>
            <person name="Anvar S.Y."/>
            <person name="Agamennone V."/>
            <person name="Suring W."/>
            <person name="Smit S."/>
            <person name="van Straalen N.M."/>
            <person name="Roelofs D."/>
        </authorList>
    </citation>
    <scope>NUCLEOTIDE SEQUENCE [LARGE SCALE GENOMIC DNA]</scope>
    <source>
        <tissue evidence="1">Mixed pool</tissue>
    </source>
</reference>
<proteinExistence type="predicted"/>
<gene>
    <name evidence="1" type="ORF">Ocin01_10704</name>
</gene>
<name>A0A1D2MSB1_ORCCI</name>
<keyword evidence="2" id="KW-1185">Reference proteome</keyword>
<dbReference type="Proteomes" id="UP000094527">
    <property type="component" value="Unassembled WGS sequence"/>
</dbReference>
<accession>A0A1D2MSB1</accession>
<evidence type="ECO:0000313" key="1">
    <source>
        <dbReference type="EMBL" id="ODM95977.1"/>
    </source>
</evidence>
<comment type="caution">
    <text evidence="1">The sequence shown here is derived from an EMBL/GenBank/DDBJ whole genome shotgun (WGS) entry which is preliminary data.</text>
</comment>
<protein>
    <submittedName>
        <fullName evidence="1">PRKR-interacting protein 1</fullName>
    </submittedName>
</protein>
<evidence type="ECO:0000313" key="2">
    <source>
        <dbReference type="Proteomes" id="UP000094527"/>
    </source>
</evidence>
<dbReference type="AlphaFoldDB" id="A0A1D2MSB1"/>
<organism evidence="1 2">
    <name type="scientific">Orchesella cincta</name>
    <name type="common">Springtail</name>
    <name type="synonym">Podura cincta</name>
    <dbReference type="NCBI Taxonomy" id="48709"/>
    <lineage>
        <taxon>Eukaryota</taxon>
        <taxon>Metazoa</taxon>
        <taxon>Ecdysozoa</taxon>
        <taxon>Arthropoda</taxon>
        <taxon>Hexapoda</taxon>
        <taxon>Collembola</taxon>
        <taxon>Entomobryomorpha</taxon>
        <taxon>Entomobryoidea</taxon>
        <taxon>Orchesellidae</taxon>
        <taxon>Orchesellinae</taxon>
        <taxon>Orchesella</taxon>
    </lineage>
</organism>